<dbReference type="EMBL" id="RZNY01000015">
    <property type="protein sequence ID" value="RUT44452.1"/>
    <property type="molecule type" value="Genomic_DNA"/>
</dbReference>
<dbReference type="InterPro" id="IPR027417">
    <property type="entry name" value="P-loop_NTPase"/>
</dbReference>
<gene>
    <name evidence="1" type="ORF">EJP82_17705</name>
</gene>
<evidence type="ECO:0000313" key="2">
    <source>
        <dbReference type="Proteomes" id="UP000279446"/>
    </source>
</evidence>
<accession>A0A3S1DSJ2</accession>
<dbReference type="PANTHER" id="PTHR37816:SF2">
    <property type="entry name" value="DNA TOPOLOGY MODULATION PROTEIN FLAR-RELATED PROTEIN"/>
    <property type="match status" value="1"/>
</dbReference>
<protein>
    <submittedName>
        <fullName evidence="1">DNA topology modulation protein FlaR</fullName>
    </submittedName>
</protein>
<dbReference type="AlphaFoldDB" id="A0A3S1DSJ2"/>
<dbReference type="Gene3D" id="3.40.50.300">
    <property type="entry name" value="P-loop containing nucleotide triphosphate hydrolases"/>
    <property type="match status" value="1"/>
</dbReference>
<comment type="caution">
    <text evidence="1">The sequence shown here is derived from an EMBL/GenBank/DDBJ whole genome shotgun (WGS) entry which is preliminary data.</text>
</comment>
<name>A0A3S1DSJ2_9BACL</name>
<reference evidence="1 2" key="1">
    <citation type="submission" date="2018-12" db="EMBL/GenBank/DDBJ databases">
        <authorList>
            <person name="Sun L."/>
            <person name="Chen Z."/>
        </authorList>
    </citation>
    <scope>NUCLEOTIDE SEQUENCE [LARGE SCALE GENOMIC DNA]</scope>
    <source>
        <strain evidence="1 2">DSM 15890</strain>
    </source>
</reference>
<organism evidence="1 2">
    <name type="scientific">Paenibacillus anaericanus</name>
    <dbReference type="NCBI Taxonomy" id="170367"/>
    <lineage>
        <taxon>Bacteria</taxon>
        <taxon>Bacillati</taxon>
        <taxon>Bacillota</taxon>
        <taxon>Bacilli</taxon>
        <taxon>Bacillales</taxon>
        <taxon>Paenibacillaceae</taxon>
        <taxon>Paenibacillus</taxon>
    </lineage>
</organism>
<dbReference type="OrthoDB" id="1201990at2"/>
<dbReference type="Proteomes" id="UP000279446">
    <property type="component" value="Unassembled WGS sequence"/>
</dbReference>
<dbReference type="RefSeq" id="WP_127193397.1">
    <property type="nucleotide sequence ID" value="NZ_RZNY01000015.1"/>
</dbReference>
<proteinExistence type="predicted"/>
<dbReference type="InterPro" id="IPR052922">
    <property type="entry name" value="Cytidylate_Kinase-2"/>
</dbReference>
<sequence>MGLKIHIIGGAGSGKSYISERLAQQLNIPHYDLDDIFWDNTSYSYGVKADEDLRNQRFQEIVDCDSWIIEGVYLGWIKSSIERADKVFILQPNMKLQHKRVIFRFIRRKLGLEQVKMKETFKGLRELLKWNKGYNEKKLPSFIASLDQYKNKVIVTTDSEDIFKYI</sequence>
<evidence type="ECO:0000313" key="1">
    <source>
        <dbReference type="EMBL" id="RUT44452.1"/>
    </source>
</evidence>
<dbReference type="SUPFAM" id="SSF52540">
    <property type="entry name" value="P-loop containing nucleoside triphosphate hydrolases"/>
    <property type="match status" value="1"/>
</dbReference>
<keyword evidence="2" id="KW-1185">Reference proteome</keyword>
<dbReference type="PANTHER" id="PTHR37816">
    <property type="entry name" value="YALI0E33011P"/>
    <property type="match status" value="1"/>
</dbReference>